<protein>
    <submittedName>
        <fullName evidence="1">Uncharacterized protein</fullName>
    </submittedName>
</protein>
<evidence type="ECO:0000313" key="1">
    <source>
        <dbReference type="EMBL" id="MBD2755157.1"/>
    </source>
</evidence>
<dbReference type="RefSeq" id="WP_191040773.1">
    <property type="nucleotide sequence ID" value="NZ_JACXAA010000007.1"/>
</dbReference>
<name>A0A927B4Q2_9BACT</name>
<dbReference type="EMBL" id="JACXAA010000007">
    <property type="protein sequence ID" value="MBD2755157.1"/>
    <property type="molecule type" value="Genomic_DNA"/>
</dbReference>
<evidence type="ECO:0000313" key="2">
    <source>
        <dbReference type="Proteomes" id="UP000653797"/>
    </source>
</evidence>
<proteinExistence type="predicted"/>
<reference evidence="1" key="1">
    <citation type="submission" date="2020-09" db="EMBL/GenBank/DDBJ databases">
        <authorList>
            <person name="Kim M.K."/>
        </authorList>
    </citation>
    <scope>NUCLEOTIDE SEQUENCE</scope>
    <source>
        <strain evidence="1">BT704</strain>
    </source>
</reference>
<accession>A0A927B4Q2</accession>
<organism evidence="1 2">
    <name type="scientific">Spirosoma validum</name>
    <dbReference type="NCBI Taxonomy" id="2771355"/>
    <lineage>
        <taxon>Bacteria</taxon>
        <taxon>Pseudomonadati</taxon>
        <taxon>Bacteroidota</taxon>
        <taxon>Cytophagia</taxon>
        <taxon>Cytophagales</taxon>
        <taxon>Cytophagaceae</taxon>
        <taxon>Spirosoma</taxon>
    </lineage>
</organism>
<gene>
    <name evidence="1" type="ORF">IC230_19810</name>
</gene>
<keyword evidence="2" id="KW-1185">Reference proteome</keyword>
<sequence length="64" mass="7311">MSQPIYTAIPDTSDNNYWTIKSVAGSVRSTTFVPKDKELHQQLRVKAWAVIQASLRKSNRKVSY</sequence>
<comment type="caution">
    <text evidence="1">The sequence shown here is derived from an EMBL/GenBank/DDBJ whole genome shotgun (WGS) entry which is preliminary data.</text>
</comment>
<dbReference type="AlphaFoldDB" id="A0A927B4Q2"/>
<dbReference type="Proteomes" id="UP000653797">
    <property type="component" value="Unassembled WGS sequence"/>
</dbReference>